<organism evidence="1 2">
    <name type="scientific">Vitis vinifera</name>
    <name type="common">Grape</name>
    <dbReference type="NCBI Taxonomy" id="29760"/>
    <lineage>
        <taxon>Eukaryota</taxon>
        <taxon>Viridiplantae</taxon>
        <taxon>Streptophyta</taxon>
        <taxon>Embryophyta</taxon>
        <taxon>Tracheophyta</taxon>
        <taxon>Spermatophyta</taxon>
        <taxon>Magnoliopsida</taxon>
        <taxon>eudicotyledons</taxon>
        <taxon>Gunneridae</taxon>
        <taxon>Pentapetalae</taxon>
        <taxon>rosids</taxon>
        <taxon>Vitales</taxon>
        <taxon>Vitaceae</taxon>
        <taxon>Viteae</taxon>
        <taxon>Vitis</taxon>
    </lineage>
</organism>
<reference evidence="1 2" key="1">
    <citation type="journal article" date="2018" name="PLoS Genet.">
        <title>Population sequencing reveals clonal diversity and ancestral inbreeding in the grapevine cultivar Chardonnay.</title>
        <authorList>
            <person name="Roach M.J."/>
            <person name="Johnson D.L."/>
            <person name="Bohlmann J."/>
            <person name="van Vuuren H.J."/>
            <person name="Jones S.J."/>
            <person name="Pretorius I.S."/>
            <person name="Schmidt S.A."/>
            <person name="Borneman A.R."/>
        </authorList>
    </citation>
    <scope>NUCLEOTIDE SEQUENCE [LARGE SCALE GENOMIC DNA]</scope>
    <source>
        <strain evidence="2">cv. Chardonnay</strain>
        <tissue evidence="1">Leaf</tissue>
    </source>
</reference>
<dbReference type="Proteomes" id="UP000288805">
    <property type="component" value="Unassembled WGS sequence"/>
</dbReference>
<dbReference type="AlphaFoldDB" id="A0A438J666"/>
<protein>
    <submittedName>
        <fullName evidence="1">Uncharacterized protein</fullName>
    </submittedName>
</protein>
<proteinExistence type="predicted"/>
<gene>
    <name evidence="1" type="ORF">CK203_018598</name>
</gene>
<sequence>MSLMGMFCGSKLLRGNMGKKEWVGMLVKLEVGMGLVFRELLGRGGIFSSVKPPLKWEAWVAYYWDDTGGMGHWTLRFTRHFNNWELDIIETFFSRLTGNLVRKGDNDKVGGVDDPFFSEGSVLKLARLLSWEQKEKGVERYSTLHFSNNLEGTKSKSF</sequence>
<dbReference type="EMBL" id="QGNW01000061">
    <property type="protein sequence ID" value="RVX04441.1"/>
    <property type="molecule type" value="Genomic_DNA"/>
</dbReference>
<accession>A0A438J666</accession>
<evidence type="ECO:0000313" key="1">
    <source>
        <dbReference type="EMBL" id="RVX04441.1"/>
    </source>
</evidence>
<comment type="caution">
    <text evidence="1">The sequence shown here is derived from an EMBL/GenBank/DDBJ whole genome shotgun (WGS) entry which is preliminary data.</text>
</comment>
<evidence type="ECO:0000313" key="2">
    <source>
        <dbReference type="Proteomes" id="UP000288805"/>
    </source>
</evidence>
<name>A0A438J666_VITVI</name>